<feature type="transmembrane region" description="Helical" evidence="5">
    <location>
        <begin position="229"/>
        <end position="248"/>
    </location>
</feature>
<dbReference type="PANTHER" id="PTHR43701:SF2">
    <property type="entry name" value="MEMBRANE TRANSPORTER PROTEIN YJNA-RELATED"/>
    <property type="match status" value="1"/>
</dbReference>
<evidence type="ECO:0000313" key="6">
    <source>
        <dbReference type="EMBL" id="ARM76733.1"/>
    </source>
</evidence>
<dbReference type="GO" id="GO:0005886">
    <property type="term" value="C:plasma membrane"/>
    <property type="evidence" value="ECO:0007669"/>
    <property type="project" value="UniProtKB-SubCell"/>
</dbReference>
<comment type="subcellular location">
    <subcellularLocation>
        <location evidence="5">Cell membrane</location>
        <topology evidence="5">Multi-pass membrane protein</topology>
    </subcellularLocation>
    <subcellularLocation>
        <location evidence="1">Membrane</location>
        <topology evidence="1">Multi-pass membrane protein</topology>
    </subcellularLocation>
</comment>
<evidence type="ECO:0000256" key="3">
    <source>
        <dbReference type="ARBA" id="ARBA00022989"/>
    </source>
</evidence>
<dbReference type="Proteomes" id="UP000193404">
    <property type="component" value="Chromosome"/>
</dbReference>
<keyword evidence="3 5" id="KW-1133">Transmembrane helix</keyword>
<dbReference type="InterPro" id="IPR002781">
    <property type="entry name" value="TM_pro_TauE-like"/>
</dbReference>
<dbReference type="GeneID" id="41591737"/>
<feature type="transmembrane region" description="Helical" evidence="5">
    <location>
        <begin position="174"/>
        <end position="196"/>
    </location>
</feature>
<name>A0A1W6K2G4_9CREN</name>
<dbReference type="Pfam" id="PF01925">
    <property type="entry name" value="TauE"/>
    <property type="match status" value="1"/>
</dbReference>
<keyword evidence="2 5" id="KW-0812">Transmembrane</keyword>
<feature type="transmembrane region" description="Helical" evidence="5">
    <location>
        <begin position="40"/>
        <end position="62"/>
    </location>
</feature>
<accession>A0A1W6K2G4</accession>
<evidence type="ECO:0000256" key="4">
    <source>
        <dbReference type="ARBA" id="ARBA00023136"/>
    </source>
</evidence>
<evidence type="ECO:0000256" key="5">
    <source>
        <dbReference type="RuleBase" id="RU363041"/>
    </source>
</evidence>
<dbReference type="AlphaFoldDB" id="A0A1W6K2G4"/>
<dbReference type="STRING" id="282676.B6F84_12395"/>
<keyword evidence="5" id="KW-1003">Cell membrane</keyword>
<evidence type="ECO:0000313" key="7">
    <source>
        <dbReference type="Proteomes" id="UP000193404"/>
    </source>
</evidence>
<dbReference type="PANTHER" id="PTHR43701">
    <property type="entry name" value="MEMBRANE TRANSPORTER PROTEIN MJ0441-RELATED"/>
    <property type="match status" value="1"/>
</dbReference>
<feature type="transmembrane region" description="Helical" evidence="5">
    <location>
        <begin position="74"/>
        <end position="92"/>
    </location>
</feature>
<evidence type="ECO:0000256" key="1">
    <source>
        <dbReference type="ARBA" id="ARBA00004141"/>
    </source>
</evidence>
<organism evidence="6 7">
    <name type="scientific">Acidianus manzaensis</name>
    <dbReference type="NCBI Taxonomy" id="282676"/>
    <lineage>
        <taxon>Archaea</taxon>
        <taxon>Thermoproteota</taxon>
        <taxon>Thermoprotei</taxon>
        <taxon>Sulfolobales</taxon>
        <taxon>Sulfolobaceae</taxon>
        <taxon>Acidianus</taxon>
    </lineage>
</organism>
<feature type="transmembrane region" description="Helical" evidence="5">
    <location>
        <begin position="135"/>
        <end position="168"/>
    </location>
</feature>
<feature type="transmembrane region" description="Helical" evidence="5">
    <location>
        <begin position="7"/>
        <end position="34"/>
    </location>
</feature>
<dbReference type="KEGG" id="aman:B6F84_12395"/>
<sequence>MIPIYILIIIGIAVGALTGITGSSGVLIVVPALSYLGLSYYYAIGSSLLVDVITTISVIFVYFRHGNVDLKISLILGLGAIIGAQLGSRIALITPERALEAVFTIFTAYMAYVSFKRSKNPKLNIKRIELNKISFIIAVLLSMLIGIVTGVLGASGGIMFIAVMMLLFSIDVKRMIGTATLAMLLSATSGASAYLLAGRTDVLASLVIGIIALISGYYFARLANKMNPAYIYMFLGSVFVITSISEFFKVV</sequence>
<gene>
    <name evidence="6" type="ORF">B6F84_12395</name>
</gene>
<proteinExistence type="inferred from homology"/>
<dbReference type="OrthoDB" id="57516at2157"/>
<comment type="similarity">
    <text evidence="5">Belongs to the 4-toluene sulfonate uptake permease (TSUP) (TC 2.A.102) family.</text>
</comment>
<keyword evidence="7" id="KW-1185">Reference proteome</keyword>
<dbReference type="RefSeq" id="WP_148692527.1">
    <property type="nucleotide sequence ID" value="NZ_CP020477.1"/>
</dbReference>
<evidence type="ECO:0000256" key="2">
    <source>
        <dbReference type="ARBA" id="ARBA00022692"/>
    </source>
</evidence>
<feature type="transmembrane region" description="Helical" evidence="5">
    <location>
        <begin position="203"/>
        <end position="223"/>
    </location>
</feature>
<protein>
    <recommendedName>
        <fullName evidence="5">Probable membrane transporter protein</fullName>
    </recommendedName>
</protein>
<keyword evidence="4 5" id="KW-0472">Membrane</keyword>
<reference evidence="6 7" key="1">
    <citation type="submission" date="2017-03" db="EMBL/GenBank/DDBJ databases">
        <title>Sulfur activation and transportation mechanism of thermophilic Archaea Acidianus manzaensis YN-25.</title>
        <authorList>
            <person name="Ma Y."/>
            <person name="Yang Y."/>
            <person name="Xia J."/>
        </authorList>
    </citation>
    <scope>NUCLEOTIDE SEQUENCE [LARGE SCALE GENOMIC DNA]</scope>
    <source>
        <strain evidence="6 7">YN-25</strain>
    </source>
</reference>
<feature type="transmembrane region" description="Helical" evidence="5">
    <location>
        <begin position="98"/>
        <end position="115"/>
    </location>
</feature>
<dbReference type="InterPro" id="IPR051598">
    <property type="entry name" value="TSUP/Inactive_protease-like"/>
</dbReference>
<dbReference type="EMBL" id="CP020477">
    <property type="protein sequence ID" value="ARM76733.1"/>
    <property type="molecule type" value="Genomic_DNA"/>
</dbReference>